<keyword evidence="4" id="KW-1185">Reference proteome</keyword>
<evidence type="ECO:0000256" key="1">
    <source>
        <dbReference type="ARBA" id="ARBA00010996"/>
    </source>
</evidence>
<reference evidence="3 4" key="1">
    <citation type="journal article" date="2015" name="Genome Announc.">
        <title>Draft Genome Sequences of Marine Isolates of Thalassomonas viridans and Thalassomonas actiniarum.</title>
        <authorList>
            <person name="Olonade I."/>
            <person name="van Zyl L.J."/>
            <person name="Trindade M."/>
        </authorList>
    </citation>
    <scope>NUCLEOTIDE SEQUENCE [LARGE SCALE GENOMIC DNA]</scope>
    <source>
        <strain evidence="3 4">A5K-106</strain>
    </source>
</reference>
<evidence type="ECO:0000256" key="2">
    <source>
        <dbReference type="SAM" id="MobiDB-lite"/>
    </source>
</evidence>
<sequence length="156" mass="17633">MRGLIPACSFSWYSLVLFVSVDPDYDTIAHLQKYLACFNDDFIGLSEDKSEIDKAVKLYNIRYSKTSDIQVSTQYRKKQIPKDDVHHGKGGEHSAAHGKHHGGEGKHYDTSSLFSYSTYIYFIDLQGRVRGVFDTATSAEKLAKSIQGYLLDNKLI</sequence>
<dbReference type="PANTHER" id="PTHR12151:SF25">
    <property type="entry name" value="LINALOOL DEHYDRATASE_ISOMERASE DOMAIN-CONTAINING PROTEIN"/>
    <property type="match status" value="1"/>
</dbReference>
<name>A0AAF0C3F0_9GAMM</name>
<gene>
    <name evidence="3" type="ORF">SG35_025780</name>
</gene>
<dbReference type="Proteomes" id="UP000032568">
    <property type="component" value="Chromosome"/>
</dbReference>
<dbReference type="KEGG" id="tact:SG35_025780"/>
<dbReference type="PANTHER" id="PTHR12151">
    <property type="entry name" value="ELECTRON TRANSPORT PROTIN SCO1/SENC FAMILY MEMBER"/>
    <property type="match status" value="1"/>
</dbReference>
<dbReference type="InterPro" id="IPR003782">
    <property type="entry name" value="SCO1/SenC"/>
</dbReference>
<proteinExistence type="inferred from homology"/>
<dbReference type="InterPro" id="IPR036249">
    <property type="entry name" value="Thioredoxin-like_sf"/>
</dbReference>
<accession>A0AAF0C3F0</accession>
<dbReference type="EMBL" id="CP059735">
    <property type="protein sequence ID" value="WDD98619.1"/>
    <property type="molecule type" value="Genomic_DNA"/>
</dbReference>
<evidence type="ECO:0000313" key="4">
    <source>
        <dbReference type="Proteomes" id="UP000032568"/>
    </source>
</evidence>
<dbReference type="SUPFAM" id="SSF52833">
    <property type="entry name" value="Thioredoxin-like"/>
    <property type="match status" value="1"/>
</dbReference>
<dbReference type="AlphaFoldDB" id="A0AAF0C3F0"/>
<dbReference type="RefSeq" id="WP_044833043.1">
    <property type="nucleotide sequence ID" value="NZ_CP059735.1"/>
</dbReference>
<protein>
    <submittedName>
        <fullName evidence="3">SCO family protein</fullName>
    </submittedName>
</protein>
<evidence type="ECO:0000313" key="3">
    <source>
        <dbReference type="EMBL" id="WDD98619.1"/>
    </source>
</evidence>
<dbReference type="Pfam" id="PF02630">
    <property type="entry name" value="SCO1-SenC"/>
    <property type="match status" value="1"/>
</dbReference>
<dbReference type="Gene3D" id="3.40.30.10">
    <property type="entry name" value="Glutaredoxin"/>
    <property type="match status" value="1"/>
</dbReference>
<reference evidence="3 4" key="2">
    <citation type="journal article" date="2022" name="Mar. Drugs">
        <title>Bioassay-Guided Fractionation Leads to the Detection of Cholic Acid Generated by the Rare Thalassomonas sp.</title>
        <authorList>
            <person name="Pheiffer F."/>
            <person name="Schneider Y.K."/>
            <person name="Hansen E.H."/>
            <person name="Andersen J.H."/>
            <person name="Isaksson J."/>
            <person name="Busche T."/>
            <person name="R C."/>
            <person name="Kalinowski J."/>
            <person name="Zyl L.V."/>
            <person name="Trindade M."/>
        </authorList>
    </citation>
    <scope>NUCLEOTIDE SEQUENCE [LARGE SCALE GENOMIC DNA]</scope>
    <source>
        <strain evidence="3 4">A5K-106</strain>
    </source>
</reference>
<organism evidence="3 4">
    <name type="scientific">Thalassomonas actiniarum</name>
    <dbReference type="NCBI Taxonomy" id="485447"/>
    <lineage>
        <taxon>Bacteria</taxon>
        <taxon>Pseudomonadati</taxon>
        <taxon>Pseudomonadota</taxon>
        <taxon>Gammaproteobacteria</taxon>
        <taxon>Alteromonadales</taxon>
        <taxon>Colwelliaceae</taxon>
        <taxon>Thalassomonas</taxon>
    </lineage>
</organism>
<comment type="similarity">
    <text evidence="1">Belongs to the SCO1/2 family.</text>
</comment>
<feature type="region of interest" description="Disordered" evidence="2">
    <location>
        <begin position="80"/>
        <end position="104"/>
    </location>
</feature>